<accession>A0A812W9Y2</accession>
<sequence length="835" mass="89779">MNSLRAEMDQILTETRQEAIAETLKAWRENLRPDEGVQLLERMAAGPPSSSHFDWPSLGLSTKLSSSPMSAVLKAVNQMDPHRRCARAPLFLLQAFKMFLKLEAQLLAFLLVPGFALPEDECSGDKTCSVQALQMRHSKSTLLDEDACSGTAELPSSDDLCYTGSFLVEKFFVKLSKQTATSGSVDLQAVGPKTTTCNGAQFQQSGSDITVEDTTDCGLVPGTDYTVKYCSNQDEIVVHMLKPMDVSVVLSRTPCAEAKPQLQALMEEHAVSESERGCSGYGTFPRGGVCYSGAFLVESLYARVVTQGAHHGYVNMKAVGPKHGQCFHAGYSQHGQYISVNAAKCGLSGMSYTIRYCPDQDVINLRITAPLAGNVVMRRSGCSGVLLEQSQAIAEPVLPSPMGLRPPSWVQDLLKGIRTRPAPRPTVAIGGETRPCSVEVEARLLTLSGPCNILRLLGWRRHRPPHPGPNLRGAQLSGGLKYPKSHYAGSAIGKLGGVITARPVLPPGKVPGLRNTTADGLSRDRDPSSFELQPGDEVEIPRYTIAPFFRLWILELGWVLPRNGYSVALVEEHAVSESERGCSGYGTFPRGGVCYSGAFLVESLYARVVTQGAHHGYVNMKAVGPKHGQCFGAGYSQHGQYISVNAAKCGLSGMSYTIRYCPDQDVINLQITAPLAGNVMMRRSGCSGVLLEESQAIAEPVPPSPVAVQPPSWMQHGVSTAVACSGEKALPSDSELCYQGTLLVETLSVRVLEHTENGGTVNMKAVGPQHGECKGAVFHQSGSNLTINDAKGCGLDGAEYKVQYCSDQDQVVVRFVKPMQVDVALARAKCEASLA</sequence>
<protein>
    <submittedName>
        <fullName evidence="2">Uncharacterized protein</fullName>
    </submittedName>
</protein>
<dbReference type="AlphaFoldDB" id="A0A812W9Y2"/>
<name>A0A812W9Y2_9DINO</name>
<reference evidence="2" key="1">
    <citation type="submission" date="2021-02" db="EMBL/GenBank/DDBJ databases">
        <authorList>
            <person name="Dougan E. K."/>
            <person name="Rhodes N."/>
            <person name="Thang M."/>
            <person name="Chan C."/>
        </authorList>
    </citation>
    <scope>NUCLEOTIDE SEQUENCE</scope>
</reference>
<dbReference type="OrthoDB" id="423311at2759"/>
<evidence type="ECO:0000256" key="1">
    <source>
        <dbReference type="SAM" id="MobiDB-lite"/>
    </source>
</evidence>
<keyword evidence="3" id="KW-1185">Reference proteome</keyword>
<proteinExistence type="predicted"/>
<evidence type="ECO:0000313" key="3">
    <source>
        <dbReference type="Proteomes" id="UP000601435"/>
    </source>
</evidence>
<organism evidence="2 3">
    <name type="scientific">Symbiodinium necroappetens</name>
    <dbReference type="NCBI Taxonomy" id="1628268"/>
    <lineage>
        <taxon>Eukaryota</taxon>
        <taxon>Sar</taxon>
        <taxon>Alveolata</taxon>
        <taxon>Dinophyceae</taxon>
        <taxon>Suessiales</taxon>
        <taxon>Symbiodiniaceae</taxon>
        <taxon>Symbiodinium</taxon>
    </lineage>
</organism>
<feature type="region of interest" description="Disordered" evidence="1">
    <location>
        <begin position="509"/>
        <end position="533"/>
    </location>
</feature>
<gene>
    <name evidence="2" type="ORF">SNEC2469_LOCUS19351</name>
</gene>
<dbReference type="Proteomes" id="UP000601435">
    <property type="component" value="Unassembled WGS sequence"/>
</dbReference>
<evidence type="ECO:0000313" key="2">
    <source>
        <dbReference type="EMBL" id="CAE7674879.1"/>
    </source>
</evidence>
<dbReference type="EMBL" id="CAJNJA010033119">
    <property type="protein sequence ID" value="CAE7674879.1"/>
    <property type="molecule type" value="Genomic_DNA"/>
</dbReference>
<comment type="caution">
    <text evidence="2">The sequence shown here is derived from an EMBL/GenBank/DDBJ whole genome shotgun (WGS) entry which is preliminary data.</text>
</comment>